<comment type="catalytic activity">
    <reaction evidence="5">
        <text>[(1-&gt;4)-alpha-D-galacturonosyl methyl ester](n) + n H2O = [(1-&gt;4)-alpha-D-galacturonosyl](n) + n methanol + n H(+)</text>
        <dbReference type="Rhea" id="RHEA:22380"/>
        <dbReference type="Rhea" id="RHEA-COMP:14570"/>
        <dbReference type="Rhea" id="RHEA-COMP:14573"/>
        <dbReference type="ChEBI" id="CHEBI:15377"/>
        <dbReference type="ChEBI" id="CHEBI:15378"/>
        <dbReference type="ChEBI" id="CHEBI:17790"/>
        <dbReference type="ChEBI" id="CHEBI:140522"/>
        <dbReference type="ChEBI" id="CHEBI:140523"/>
        <dbReference type="EC" id="3.1.1.11"/>
    </reaction>
</comment>
<keyword evidence="5" id="KW-0732">Signal</keyword>
<keyword evidence="2 5" id="KW-0378">Hydrolase</keyword>
<comment type="similarity">
    <text evidence="1">Belongs to the pectinesterase family.</text>
</comment>
<organism evidence="7 8">
    <name type="scientific">Umezawaea tangerina</name>
    <dbReference type="NCBI Taxonomy" id="84725"/>
    <lineage>
        <taxon>Bacteria</taxon>
        <taxon>Bacillati</taxon>
        <taxon>Actinomycetota</taxon>
        <taxon>Actinomycetes</taxon>
        <taxon>Pseudonocardiales</taxon>
        <taxon>Pseudonocardiaceae</taxon>
        <taxon>Umezawaea</taxon>
    </lineage>
</organism>
<dbReference type="InterPro" id="IPR000070">
    <property type="entry name" value="Pectinesterase_cat"/>
</dbReference>
<dbReference type="Pfam" id="PF01095">
    <property type="entry name" value="Pectinesterase"/>
    <property type="match status" value="1"/>
</dbReference>
<dbReference type="InterPro" id="IPR012334">
    <property type="entry name" value="Pectin_lyas_fold"/>
</dbReference>
<dbReference type="GO" id="GO:0030599">
    <property type="term" value="F:pectinesterase activity"/>
    <property type="evidence" value="ECO:0007669"/>
    <property type="project" value="UniProtKB-UniRule"/>
</dbReference>
<dbReference type="InterPro" id="IPR033131">
    <property type="entry name" value="Pectinesterase_Asp_AS"/>
</dbReference>
<comment type="caution">
    <text evidence="7">The sequence shown here is derived from an EMBL/GenBank/DDBJ whole genome shotgun (WGS) entry which is preliminary data.</text>
</comment>
<feature type="signal peptide" evidence="5">
    <location>
        <begin position="1"/>
        <end position="23"/>
    </location>
</feature>
<dbReference type="PANTHER" id="PTHR31321:SF57">
    <property type="entry name" value="PECTINESTERASE 53-RELATED"/>
    <property type="match status" value="1"/>
</dbReference>
<dbReference type="SUPFAM" id="SSF51126">
    <property type="entry name" value="Pectin lyase-like"/>
    <property type="match status" value="1"/>
</dbReference>
<dbReference type="Proteomes" id="UP000239494">
    <property type="component" value="Unassembled WGS sequence"/>
</dbReference>
<accession>A0A2T0T1C7</accession>
<dbReference type="EMBL" id="PVTF01000007">
    <property type="protein sequence ID" value="PRY39447.1"/>
    <property type="molecule type" value="Genomic_DNA"/>
</dbReference>
<evidence type="ECO:0000313" key="7">
    <source>
        <dbReference type="EMBL" id="PRY39447.1"/>
    </source>
</evidence>
<dbReference type="GO" id="GO:0009279">
    <property type="term" value="C:cell outer membrane"/>
    <property type="evidence" value="ECO:0007669"/>
    <property type="project" value="TreeGrafter"/>
</dbReference>
<evidence type="ECO:0000313" key="8">
    <source>
        <dbReference type="Proteomes" id="UP000239494"/>
    </source>
</evidence>
<keyword evidence="8" id="KW-1185">Reference proteome</keyword>
<sequence length="329" mass="34319">MRALAAVVAAALLTGLSTATAHAAAVTVAADGSGDYRTLQAAVNAVSAGTTITIARGTYREPVTVPAAKSNLLIQGATGTASDVVLVMNKAAKDTGSTLTSATVTINSPGTTVRALTVKNDFAETGAPSEQAVALAANGDRQVYDNVRVLGNQDTLLSWGPSYTSRYRQYFRNSYVEGDVDFVFGLGTVVFDGSTIHSLSRGSSSNNGYVTAAATDRNNPYGFLFHKCAFTSNAPSGTVYLGRPWSPNGTANQAQVVIRESSLGAHVRTSQPWTDMGSTTWKSARFFEYANTGAGAGTNANRPQLSSSQAATYTRQKYLAGSDGWNPVG</sequence>
<dbReference type="RefSeq" id="WP_106189406.1">
    <property type="nucleotide sequence ID" value="NZ_PVTF01000007.1"/>
</dbReference>
<dbReference type="PANTHER" id="PTHR31321">
    <property type="entry name" value="ACYL-COA THIOESTER HYDROLASE YBHC-RELATED"/>
    <property type="match status" value="1"/>
</dbReference>
<proteinExistence type="inferred from homology"/>
<keyword evidence="3 5" id="KW-0063">Aspartyl esterase</keyword>
<gene>
    <name evidence="7" type="ORF">CLV43_10730</name>
</gene>
<dbReference type="OrthoDB" id="112037at2"/>
<evidence type="ECO:0000256" key="2">
    <source>
        <dbReference type="ARBA" id="ARBA00022801"/>
    </source>
</evidence>
<evidence type="ECO:0000256" key="1">
    <source>
        <dbReference type="ARBA" id="ARBA00008891"/>
    </source>
</evidence>
<dbReference type="Gene3D" id="2.160.20.10">
    <property type="entry name" value="Single-stranded right-handed beta-helix, Pectin lyase-like"/>
    <property type="match status" value="1"/>
</dbReference>
<dbReference type="UniPathway" id="UPA00545">
    <property type="reaction ID" value="UER00823"/>
</dbReference>
<reference evidence="7 8" key="1">
    <citation type="submission" date="2018-03" db="EMBL/GenBank/DDBJ databases">
        <title>Genomic Encyclopedia of Archaeal and Bacterial Type Strains, Phase II (KMG-II): from individual species to whole genera.</title>
        <authorList>
            <person name="Goeker M."/>
        </authorList>
    </citation>
    <scope>NUCLEOTIDE SEQUENCE [LARGE SCALE GENOMIC DNA]</scope>
    <source>
        <strain evidence="7 8">DSM 44720</strain>
    </source>
</reference>
<name>A0A2T0T1C7_9PSEU</name>
<feature type="active site" evidence="4">
    <location>
        <position position="181"/>
    </location>
</feature>
<dbReference type="EC" id="3.1.1.11" evidence="5"/>
<feature type="chain" id="PRO_5015373956" description="Pectinesterase" evidence="5">
    <location>
        <begin position="24"/>
        <end position="329"/>
    </location>
</feature>
<evidence type="ECO:0000256" key="5">
    <source>
        <dbReference type="RuleBase" id="RU000589"/>
    </source>
</evidence>
<comment type="pathway">
    <text evidence="5">Glycan metabolism; pectin degradation; 2-dehydro-3-deoxy-D-gluconate from pectin: step 1/5.</text>
</comment>
<dbReference type="GO" id="GO:0042545">
    <property type="term" value="P:cell wall modification"/>
    <property type="evidence" value="ECO:0007669"/>
    <property type="project" value="UniProtKB-UniRule"/>
</dbReference>
<dbReference type="GO" id="GO:0045490">
    <property type="term" value="P:pectin catabolic process"/>
    <property type="evidence" value="ECO:0007669"/>
    <property type="project" value="UniProtKB-UniRule"/>
</dbReference>
<dbReference type="InterPro" id="IPR011050">
    <property type="entry name" value="Pectin_lyase_fold/virulence"/>
</dbReference>
<protein>
    <recommendedName>
        <fullName evidence="5">Pectinesterase</fullName>
        <ecNumber evidence="5">3.1.1.11</ecNumber>
    </recommendedName>
</protein>
<evidence type="ECO:0000256" key="3">
    <source>
        <dbReference type="ARBA" id="ARBA00023085"/>
    </source>
</evidence>
<dbReference type="PROSITE" id="PS00503">
    <property type="entry name" value="PECTINESTERASE_2"/>
    <property type="match status" value="1"/>
</dbReference>
<evidence type="ECO:0000259" key="6">
    <source>
        <dbReference type="Pfam" id="PF01095"/>
    </source>
</evidence>
<feature type="domain" description="Pectinesterase catalytic" evidence="6">
    <location>
        <begin position="26"/>
        <end position="321"/>
    </location>
</feature>
<evidence type="ECO:0000256" key="4">
    <source>
        <dbReference type="PROSITE-ProRule" id="PRU10040"/>
    </source>
</evidence>
<dbReference type="AlphaFoldDB" id="A0A2T0T1C7"/>